<gene>
    <name evidence="1" type="ORF">GA0070608_1381</name>
</gene>
<dbReference type="AlphaFoldDB" id="A0A1C6UKY7"/>
<dbReference type="InterPro" id="IPR016181">
    <property type="entry name" value="Acyl_CoA_acyltransferase"/>
</dbReference>
<dbReference type="InterPro" id="IPR007434">
    <property type="entry name" value="FemAB-like"/>
</dbReference>
<dbReference type="STRING" id="47871.GA0070608_1381"/>
<dbReference type="EMBL" id="FMIC01000002">
    <property type="protein sequence ID" value="SCL54747.1"/>
    <property type="molecule type" value="Genomic_DNA"/>
</dbReference>
<evidence type="ECO:0000313" key="2">
    <source>
        <dbReference type="Proteomes" id="UP000199343"/>
    </source>
</evidence>
<dbReference type="SUPFAM" id="SSF55729">
    <property type="entry name" value="Acyl-CoA N-acyltransferases (Nat)"/>
    <property type="match status" value="1"/>
</dbReference>
<dbReference type="Gene3D" id="3.40.630.30">
    <property type="match status" value="1"/>
</dbReference>
<accession>A0A1C6UKY7</accession>
<sequence>MSQPDDNPVTVSTDLIAVLRDAGPALVSEIDRLEMIRVDQALANIGQAAKYVVLGSGQPGPLGLLTVYPVGWPYSVAPHPRLVLDGSEATRGWRTGCYLGSLGRAPAMVALSPAAEAGPVRAALLEAGWKLVLQQSEGLDFACFPLLDDELLAAVMPLVAADDPVLVESNEAFVPVSYDSFAGYLAAQSSSRREMIRKEQRRFQAAGLRVVEVDLSARHRELAPLLRNVELKYGVAGTVEDYENYLLSIARTLGDQAICLAVFGDDDPHQSEPVAFTVIWRQDKVWRVRCWGCDYERTAGTYSYFNLVVYEPVRLAIEAGAQRLILGRGSLEAKLARGAELLRLTSVAVSLAR</sequence>
<dbReference type="OrthoDB" id="8181984at2"/>
<evidence type="ECO:0000313" key="1">
    <source>
        <dbReference type="EMBL" id="SCL54747.1"/>
    </source>
</evidence>
<protein>
    <submittedName>
        <fullName evidence="1">Peptidogalycan biosysnthesis/recognition</fullName>
    </submittedName>
</protein>
<name>A0A1C6UKY7_9ACTN</name>
<dbReference type="Pfam" id="PF04339">
    <property type="entry name" value="FemAB_like"/>
    <property type="match status" value="1"/>
</dbReference>
<organism evidence="1 2">
    <name type="scientific">Micromonospora peucetia</name>
    <dbReference type="NCBI Taxonomy" id="47871"/>
    <lineage>
        <taxon>Bacteria</taxon>
        <taxon>Bacillati</taxon>
        <taxon>Actinomycetota</taxon>
        <taxon>Actinomycetes</taxon>
        <taxon>Micromonosporales</taxon>
        <taxon>Micromonosporaceae</taxon>
        <taxon>Micromonospora</taxon>
    </lineage>
</organism>
<proteinExistence type="predicted"/>
<reference evidence="1 2" key="1">
    <citation type="submission" date="2016-06" db="EMBL/GenBank/DDBJ databases">
        <authorList>
            <person name="Kjaerup R.B."/>
            <person name="Dalgaard T.S."/>
            <person name="Juul-Madsen H.R."/>
        </authorList>
    </citation>
    <scope>NUCLEOTIDE SEQUENCE [LARGE SCALE GENOMIC DNA]</scope>
    <source>
        <strain evidence="1 2">DSM 43363</strain>
    </source>
</reference>
<dbReference type="Proteomes" id="UP000199343">
    <property type="component" value="Unassembled WGS sequence"/>
</dbReference>